<name>A0A2P2QCP6_RHIMU</name>
<organism evidence="1">
    <name type="scientific">Rhizophora mucronata</name>
    <name type="common">Asiatic mangrove</name>
    <dbReference type="NCBI Taxonomy" id="61149"/>
    <lineage>
        <taxon>Eukaryota</taxon>
        <taxon>Viridiplantae</taxon>
        <taxon>Streptophyta</taxon>
        <taxon>Embryophyta</taxon>
        <taxon>Tracheophyta</taxon>
        <taxon>Spermatophyta</taxon>
        <taxon>Magnoliopsida</taxon>
        <taxon>eudicotyledons</taxon>
        <taxon>Gunneridae</taxon>
        <taxon>Pentapetalae</taxon>
        <taxon>rosids</taxon>
        <taxon>fabids</taxon>
        <taxon>Malpighiales</taxon>
        <taxon>Rhizophoraceae</taxon>
        <taxon>Rhizophora</taxon>
    </lineage>
</organism>
<protein>
    <submittedName>
        <fullName evidence="1">Uncharacterized protein</fullName>
    </submittedName>
</protein>
<dbReference type="AlphaFoldDB" id="A0A2P2QCP6"/>
<accession>A0A2P2QCP6</accession>
<sequence length="27" mass="3084">MYCMVACYGRDNCLVLSPLSKESRMVN</sequence>
<reference evidence="1" key="1">
    <citation type="submission" date="2018-02" db="EMBL/GenBank/DDBJ databases">
        <title>Rhizophora mucronata_Transcriptome.</title>
        <authorList>
            <person name="Meera S.P."/>
            <person name="Sreeshan A."/>
            <person name="Augustine A."/>
        </authorList>
    </citation>
    <scope>NUCLEOTIDE SEQUENCE</scope>
    <source>
        <tissue evidence="1">Leaf</tissue>
    </source>
</reference>
<evidence type="ECO:0000313" key="1">
    <source>
        <dbReference type="EMBL" id="MBX64751.1"/>
    </source>
</evidence>
<dbReference type="EMBL" id="GGEC01084267">
    <property type="protein sequence ID" value="MBX64751.1"/>
    <property type="molecule type" value="Transcribed_RNA"/>
</dbReference>
<proteinExistence type="predicted"/>